<gene>
    <name evidence="1" type="ORF">NIASO_15060</name>
</gene>
<evidence type="ECO:0000313" key="2">
    <source>
        <dbReference type="Proteomes" id="UP000003586"/>
    </source>
</evidence>
<reference evidence="1 2" key="1">
    <citation type="submission" date="2013-12" db="EMBL/GenBank/DDBJ databases">
        <authorList>
            <consortium name="DOE Joint Genome Institute"/>
            <person name="Eisen J."/>
            <person name="Huntemann M."/>
            <person name="Han J."/>
            <person name="Chen A."/>
            <person name="Kyrpides N."/>
            <person name="Mavromatis K."/>
            <person name="Markowitz V."/>
            <person name="Palaniappan K."/>
            <person name="Ivanova N."/>
            <person name="Schaumberg A."/>
            <person name="Pati A."/>
            <person name="Liolios K."/>
            <person name="Nordberg H.P."/>
            <person name="Cantor M.N."/>
            <person name="Hua S.X."/>
            <person name="Woyke T."/>
        </authorList>
    </citation>
    <scope>NUCLEOTIDE SEQUENCE [LARGE SCALE GENOMIC DNA]</scope>
    <source>
        <strain evidence="2">DSM 19437</strain>
    </source>
</reference>
<dbReference type="HOGENOM" id="CLU_3170753_0_0_10"/>
<protein>
    <submittedName>
        <fullName evidence="1">Uncharacterized protein</fullName>
    </submittedName>
</protein>
<dbReference type="STRING" id="929713.NIASO_15060"/>
<dbReference type="EMBL" id="CP007035">
    <property type="protein sequence ID" value="AHF17841.1"/>
    <property type="molecule type" value="Genomic_DNA"/>
</dbReference>
<sequence>MKLFRPSGSFAFPADHRRFFCAEDQSAVISGVLDLPEISGKTEINII</sequence>
<proteinExistence type="predicted"/>
<keyword evidence="2" id="KW-1185">Reference proteome</keyword>
<organism evidence="1 2">
    <name type="scientific">Niabella soli DSM 19437</name>
    <dbReference type="NCBI Taxonomy" id="929713"/>
    <lineage>
        <taxon>Bacteria</taxon>
        <taxon>Pseudomonadati</taxon>
        <taxon>Bacteroidota</taxon>
        <taxon>Chitinophagia</taxon>
        <taxon>Chitinophagales</taxon>
        <taxon>Chitinophagaceae</taxon>
        <taxon>Niabella</taxon>
    </lineage>
</organism>
<dbReference type="AlphaFoldDB" id="W0F8Z2"/>
<dbReference type="Proteomes" id="UP000003586">
    <property type="component" value="Chromosome"/>
</dbReference>
<evidence type="ECO:0000313" key="1">
    <source>
        <dbReference type="EMBL" id="AHF17841.1"/>
    </source>
</evidence>
<name>W0F8Z2_9BACT</name>
<dbReference type="KEGG" id="nso:NIASO_15060"/>
<accession>W0F8Z2</accession>